<evidence type="ECO:0000313" key="4">
    <source>
        <dbReference type="EMBL" id="RVW76190.1"/>
    </source>
</evidence>
<dbReference type="AlphaFoldDB" id="A0A438GVH2"/>
<evidence type="ECO:0000313" key="5">
    <source>
        <dbReference type="Proteomes" id="UP000288805"/>
    </source>
</evidence>
<organism evidence="4 5">
    <name type="scientific">Vitis vinifera</name>
    <name type="common">Grape</name>
    <dbReference type="NCBI Taxonomy" id="29760"/>
    <lineage>
        <taxon>Eukaryota</taxon>
        <taxon>Viridiplantae</taxon>
        <taxon>Streptophyta</taxon>
        <taxon>Embryophyta</taxon>
        <taxon>Tracheophyta</taxon>
        <taxon>Spermatophyta</taxon>
        <taxon>Magnoliopsida</taxon>
        <taxon>eudicotyledons</taxon>
        <taxon>Gunneridae</taxon>
        <taxon>Pentapetalae</taxon>
        <taxon>rosids</taxon>
        <taxon>Vitales</taxon>
        <taxon>Vitaceae</taxon>
        <taxon>Viteae</taxon>
        <taxon>Vitis</taxon>
    </lineage>
</organism>
<feature type="region of interest" description="Disordered" evidence="1">
    <location>
        <begin position="158"/>
        <end position="180"/>
    </location>
</feature>
<protein>
    <recommendedName>
        <fullName evidence="3">Retrotransposon gag domain-containing protein</fullName>
    </recommendedName>
</protein>
<dbReference type="Proteomes" id="UP000288805">
    <property type="component" value="Unassembled WGS sequence"/>
</dbReference>
<dbReference type="PANTHER" id="PTHR33223">
    <property type="entry name" value="CCHC-TYPE DOMAIN-CONTAINING PROTEIN"/>
    <property type="match status" value="1"/>
</dbReference>
<dbReference type="EMBL" id="QGNW01000333">
    <property type="protein sequence ID" value="RVW76190.1"/>
    <property type="molecule type" value="Genomic_DNA"/>
</dbReference>
<keyword evidence="2" id="KW-0812">Transmembrane</keyword>
<gene>
    <name evidence="4" type="ORF">CK203_048956</name>
</gene>
<reference evidence="4 5" key="1">
    <citation type="journal article" date="2018" name="PLoS Genet.">
        <title>Population sequencing reveals clonal diversity and ancestral inbreeding in the grapevine cultivar Chardonnay.</title>
        <authorList>
            <person name="Roach M.J."/>
            <person name="Johnson D.L."/>
            <person name="Bohlmann J."/>
            <person name="van Vuuren H.J."/>
            <person name="Jones S.J."/>
            <person name="Pretorius I.S."/>
            <person name="Schmidt S.A."/>
            <person name="Borneman A.R."/>
        </authorList>
    </citation>
    <scope>NUCLEOTIDE SEQUENCE [LARGE SCALE GENOMIC DNA]</scope>
    <source>
        <strain evidence="5">cv. Chardonnay</strain>
        <tissue evidence="4">Leaf</tissue>
    </source>
</reference>
<keyword evidence="2" id="KW-1133">Transmembrane helix</keyword>
<dbReference type="PANTHER" id="PTHR33223:SF8">
    <property type="entry name" value="OS04G0172440 PROTEIN"/>
    <property type="match status" value="1"/>
</dbReference>
<proteinExistence type="predicted"/>
<dbReference type="Pfam" id="PF03732">
    <property type="entry name" value="Retrotrans_gag"/>
    <property type="match status" value="1"/>
</dbReference>
<keyword evidence="2" id="KW-0472">Membrane</keyword>
<accession>A0A438GVH2</accession>
<comment type="caution">
    <text evidence="4">The sequence shown here is derived from an EMBL/GenBank/DDBJ whole genome shotgun (WGS) entry which is preliminary data.</text>
</comment>
<feature type="transmembrane region" description="Helical" evidence="2">
    <location>
        <begin position="482"/>
        <end position="503"/>
    </location>
</feature>
<evidence type="ECO:0000256" key="1">
    <source>
        <dbReference type="SAM" id="MobiDB-lite"/>
    </source>
</evidence>
<evidence type="ECO:0000256" key="2">
    <source>
        <dbReference type="SAM" id="Phobius"/>
    </source>
</evidence>
<sequence length="534" mass="61311">MSLSGAAQRWFASVEPSRLRTWGDVAHEFLTQFAFSADIDVSRRELEATRQRPEESISSFVTRWRAKVAGMVDRPKEQDQIDMVLRNLQPRYYSFPDSKGKKLIGPFSRSGEVGAISYQHRRPAHHSLYRPPSVRAHFLHPQYQYQPDYAQEPYIAQTSTQPRPPHQRATTHPLPRPYAQRPARQFTPLGMTLTRAFEKLRDAGVIVPLAPRPLPHPIPPHFRSHEHCLYHQMQGHDTERCSALHHAIQDLIDSGVVDLARPSVTPIPCLHILHMRLRTWFSRHGYTTMQQFTSEHIFILIMVIIRVIFHFVESSFQFVRVVFVLLSPVFEDIDGYHRASVRAFTRFQRSRHDLVGRMPVFSIGHVRSRKHDVRGFGTPRSGTHDVVYALHFMHEGSCGMTLHWGIATSEGVFIGDTVALLDTLHWDTLYSSDVVGHSRDGEHFSLEHSHPMWILYTGACPSFGGRSDWFLTLEHLTSDREIIGLFHVVLIAYWGIATLLEVLTLRLDFLFVIAAYDGLWSYRHLGFSLLGILG</sequence>
<name>A0A438GVH2_VITVI</name>
<evidence type="ECO:0000259" key="3">
    <source>
        <dbReference type="Pfam" id="PF03732"/>
    </source>
</evidence>
<dbReference type="InterPro" id="IPR005162">
    <property type="entry name" value="Retrotrans_gag_dom"/>
</dbReference>
<feature type="domain" description="Retrotransposon gag" evidence="3">
    <location>
        <begin position="1"/>
        <end position="88"/>
    </location>
</feature>